<comment type="caution">
    <text evidence="2">The sequence shown here is derived from an EMBL/GenBank/DDBJ whole genome shotgun (WGS) entry which is preliminary data.</text>
</comment>
<organism evidence="2 3">
    <name type="scientific">Hoyosella altamirensis</name>
    <dbReference type="NCBI Taxonomy" id="616997"/>
    <lineage>
        <taxon>Bacteria</taxon>
        <taxon>Bacillati</taxon>
        <taxon>Actinomycetota</taxon>
        <taxon>Actinomycetes</taxon>
        <taxon>Mycobacteriales</taxon>
        <taxon>Hoyosellaceae</taxon>
        <taxon>Hoyosella</taxon>
    </lineage>
</organism>
<dbReference type="AlphaFoldDB" id="A0A839RUG9"/>
<dbReference type="Proteomes" id="UP000567922">
    <property type="component" value="Unassembled WGS sequence"/>
</dbReference>
<keyword evidence="3" id="KW-1185">Reference proteome</keyword>
<evidence type="ECO:0000313" key="1">
    <source>
        <dbReference type="EMBL" id="MBB3039427.1"/>
    </source>
</evidence>
<sequence>MKQCRDEAERLGDTGVIRAGRYLGNDRKRGKPMLKNDGDPCLDCEVPTRSRHMVYEKGLELPEGWAIRHAKGLCRACYEARRGAGTLPESEKLQDGDPCFGCGRPTRSARRSWQEGMPEGWVRRENGSMCARCYNASRQAKKAGVAA</sequence>
<evidence type="ECO:0000313" key="3">
    <source>
        <dbReference type="Proteomes" id="UP000567922"/>
    </source>
</evidence>
<accession>A0A839RUG9</accession>
<protein>
    <submittedName>
        <fullName evidence="2">Uncharacterized protein</fullName>
    </submittedName>
</protein>
<dbReference type="EMBL" id="JACHWS010000003">
    <property type="protein sequence ID" value="MBB3039427.1"/>
    <property type="molecule type" value="Genomic_DNA"/>
</dbReference>
<proteinExistence type="predicted"/>
<dbReference type="EMBL" id="JACHWS010000005">
    <property type="protein sequence ID" value="MBB3039999.1"/>
    <property type="molecule type" value="Genomic_DNA"/>
</dbReference>
<reference evidence="2 3" key="1">
    <citation type="submission" date="2020-08" db="EMBL/GenBank/DDBJ databases">
        <title>Sequencing the genomes of 1000 actinobacteria strains.</title>
        <authorList>
            <person name="Klenk H.-P."/>
        </authorList>
    </citation>
    <scope>NUCLEOTIDE SEQUENCE [LARGE SCALE GENOMIC DNA]</scope>
    <source>
        <strain evidence="2 3">DSM 45258</strain>
    </source>
</reference>
<gene>
    <name evidence="1" type="ORF">FHU29_003896</name>
    <name evidence="2" type="ORF">FHU29_004489</name>
</gene>
<evidence type="ECO:0000313" key="2">
    <source>
        <dbReference type="EMBL" id="MBB3039999.1"/>
    </source>
</evidence>
<name>A0A839RUG9_9ACTN</name>